<name>A0AAD7GB48_MYCRO</name>
<dbReference type="Gene3D" id="3.40.50.80">
    <property type="entry name" value="Nucleotide-binding domain of ferredoxin-NADP reductase (FNR) module"/>
    <property type="match status" value="1"/>
</dbReference>
<evidence type="ECO:0000256" key="6">
    <source>
        <dbReference type="ARBA" id="ARBA00023065"/>
    </source>
</evidence>
<sequence>MGFIWLTQPVLWHSSRDRGSLNPALTADQAALIQARWHNWYTADWDYGQTTLAFFCAAIAAAMVLNLASMWRARRATSPSQRAGVADRLTAAFRYLTSRQFRVRATGYYAPPLSAIFGVSIMAIFVLSLMLAPRPYYWASMAMGDSQPIATRSGWISIAIMPFMIAFATKVNLVGMLTGTSHEKLQVFHRWSAVLMYITSLVHTFPFIVMNIREGQMMVSWETSSYYWTGVAALVPQTYLITLSWGIFRNRYYENFKKLHFIASGIFMAALFIHVDWTLTSWDYFFATAAIYTTVWLARVLRTLATTRLGLPAAVTRAAPTFFLLRIPAPARPPLQARRSRSRFSPPSRRASRAARRAGTSSSSWPSGTGVESYAWMADAVRAAVALVPAGRIAARVHVTGADADADVNADADADAKLGSKDDKAEIGSDTDTECLWALGRPDLPQLVHAAAHAGAARVAVVSCGPDAFLYDVRNAVADVQRTIVDGFAPCAEMFLHTESYGCAPLPPLVFLCCAA</sequence>
<evidence type="ECO:0000313" key="13">
    <source>
        <dbReference type="Proteomes" id="UP001221757"/>
    </source>
</evidence>
<dbReference type="Pfam" id="PF01794">
    <property type="entry name" value="Ferric_reduct"/>
    <property type="match status" value="1"/>
</dbReference>
<dbReference type="GO" id="GO:0000293">
    <property type="term" value="F:ferric-chelate reductase activity"/>
    <property type="evidence" value="ECO:0007669"/>
    <property type="project" value="UniProtKB-ARBA"/>
</dbReference>
<dbReference type="PANTHER" id="PTHR32361">
    <property type="entry name" value="FERRIC/CUPRIC REDUCTASE TRANSMEMBRANE COMPONENT"/>
    <property type="match status" value="1"/>
</dbReference>
<feature type="transmembrane region" description="Helical" evidence="9">
    <location>
        <begin position="284"/>
        <end position="301"/>
    </location>
</feature>
<dbReference type="GO" id="GO:0015677">
    <property type="term" value="P:copper ion import"/>
    <property type="evidence" value="ECO:0007669"/>
    <property type="project" value="TreeGrafter"/>
</dbReference>
<evidence type="ECO:0000313" key="12">
    <source>
        <dbReference type="EMBL" id="KAJ7686014.1"/>
    </source>
</evidence>
<reference evidence="12" key="1">
    <citation type="submission" date="2023-03" db="EMBL/GenBank/DDBJ databases">
        <title>Massive genome expansion in bonnet fungi (Mycena s.s.) driven by repeated elements and novel gene families across ecological guilds.</title>
        <authorList>
            <consortium name="Lawrence Berkeley National Laboratory"/>
            <person name="Harder C.B."/>
            <person name="Miyauchi S."/>
            <person name="Viragh M."/>
            <person name="Kuo A."/>
            <person name="Thoen E."/>
            <person name="Andreopoulos B."/>
            <person name="Lu D."/>
            <person name="Skrede I."/>
            <person name="Drula E."/>
            <person name="Henrissat B."/>
            <person name="Morin E."/>
            <person name="Kohler A."/>
            <person name="Barry K."/>
            <person name="LaButti K."/>
            <person name="Morin E."/>
            <person name="Salamov A."/>
            <person name="Lipzen A."/>
            <person name="Mereny Z."/>
            <person name="Hegedus B."/>
            <person name="Baldrian P."/>
            <person name="Stursova M."/>
            <person name="Weitz H."/>
            <person name="Taylor A."/>
            <person name="Grigoriev I.V."/>
            <person name="Nagy L.G."/>
            <person name="Martin F."/>
            <person name="Kauserud H."/>
        </authorList>
    </citation>
    <scope>NUCLEOTIDE SEQUENCE</scope>
    <source>
        <strain evidence="12">CBHHK067</strain>
    </source>
</reference>
<evidence type="ECO:0000256" key="3">
    <source>
        <dbReference type="ARBA" id="ARBA00022692"/>
    </source>
</evidence>
<keyword evidence="4 9" id="KW-1133">Transmembrane helix</keyword>
<feature type="transmembrane region" description="Helical" evidence="9">
    <location>
        <begin position="108"/>
        <end position="132"/>
    </location>
</feature>
<dbReference type="InterPro" id="IPR039261">
    <property type="entry name" value="FNR_nucleotide-bd"/>
</dbReference>
<dbReference type="Proteomes" id="UP001221757">
    <property type="component" value="Unassembled WGS sequence"/>
</dbReference>
<feature type="transmembrane region" description="Helical" evidence="9">
    <location>
        <begin position="152"/>
        <end position="173"/>
    </location>
</feature>
<organism evidence="12 13">
    <name type="scientific">Mycena rosella</name>
    <name type="common">Pink bonnet</name>
    <name type="synonym">Agaricus rosellus</name>
    <dbReference type="NCBI Taxonomy" id="1033263"/>
    <lineage>
        <taxon>Eukaryota</taxon>
        <taxon>Fungi</taxon>
        <taxon>Dikarya</taxon>
        <taxon>Basidiomycota</taxon>
        <taxon>Agaricomycotina</taxon>
        <taxon>Agaricomycetes</taxon>
        <taxon>Agaricomycetidae</taxon>
        <taxon>Agaricales</taxon>
        <taxon>Marasmiineae</taxon>
        <taxon>Mycenaceae</taxon>
        <taxon>Mycena</taxon>
    </lineage>
</organism>
<keyword evidence="6" id="KW-0406">Ion transport</keyword>
<dbReference type="PANTHER" id="PTHR32361:SF23">
    <property type="entry name" value="FERRIC-CHELATE REDUCTASE"/>
    <property type="match status" value="1"/>
</dbReference>
<feature type="domain" description="Ferric reductase NAD binding" evidence="11">
    <location>
        <begin position="373"/>
        <end position="478"/>
    </location>
</feature>
<dbReference type="GO" id="GO:0006826">
    <property type="term" value="P:iron ion transport"/>
    <property type="evidence" value="ECO:0007669"/>
    <property type="project" value="TreeGrafter"/>
</dbReference>
<dbReference type="InterPro" id="IPR013130">
    <property type="entry name" value="Fe3_Rdtase_TM_dom"/>
</dbReference>
<feature type="transmembrane region" description="Helical" evidence="9">
    <location>
        <begin position="47"/>
        <end position="68"/>
    </location>
</feature>
<feature type="domain" description="Ferric oxidoreductase" evidence="10">
    <location>
        <begin position="153"/>
        <end position="270"/>
    </location>
</feature>
<dbReference type="GO" id="GO:0005886">
    <property type="term" value="C:plasma membrane"/>
    <property type="evidence" value="ECO:0007669"/>
    <property type="project" value="TreeGrafter"/>
</dbReference>
<evidence type="ECO:0000259" key="10">
    <source>
        <dbReference type="Pfam" id="PF01794"/>
    </source>
</evidence>
<accession>A0AAD7GB48</accession>
<dbReference type="InterPro" id="IPR013121">
    <property type="entry name" value="Fe_red_NAD-bd_6"/>
</dbReference>
<dbReference type="AlphaFoldDB" id="A0AAD7GB48"/>
<evidence type="ECO:0000256" key="7">
    <source>
        <dbReference type="ARBA" id="ARBA00023136"/>
    </source>
</evidence>
<keyword evidence="3 9" id="KW-0812">Transmembrane</keyword>
<keyword evidence="2" id="KW-0813">Transport</keyword>
<feature type="transmembrane region" description="Helical" evidence="9">
    <location>
        <begin position="225"/>
        <end position="247"/>
    </location>
</feature>
<evidence type="ECO:0000256" key="2">
    <source>
        <dbReference type="ARBA" id="ARBA00022448"/>
    </source>
</evidence>
<gene>
    <name evidence="12" type="ORF">B0H17DRAFT_1204558</name>
</gene>
<protein>
    <recommendedName>
        <fullName evidence="14">Ferric oxidoreductase domain-containing protein</fullName>
    </recommendedName>
</protein>
<evidence type="ECO:0000256" key="4">
    <source>
        <dbReference type="ARBA" id="ARBA00022989"/>
    </source>
</evidence>
<keyword evidence="5" id="KW-0560">Oxidoreductase</keyword>
<keyword evidence="13" id="KW-1185">Reference proteome</keyword>
<feature type="compositionally biased region" description="Low complexity" evidence="8">
    <location>
        <begin position="334"/>
        <end position="349"/>
    </location>
</feature>
<evidence type="ECO:0008006" key="14">
    <source>
        <dbReference type="Google" id="ProtNLM"/>
    </source>
</evidence>
<evidence type="ECO:0000256" key="9">
    <source>
        <dbReference type="SAM" id="Phobius"/>
    </source>
</evidence>
<dbReference type="Pfam" id="PF08030">
    <property type="entry name" value="NAD_binding_6"/>
    <property type="match status" value="1"/>
</dbReference>
<feature type="transmembrane region" description="Helical" evidence="9">
    <location>
        <begin position="259"/>
        <end position="278"/>
    </location>
</feature>
<evidence type="ECO:0000256" key="5">
    <source>
        <dbReference type="ARBA" id="ARBA00023002"/>
    </source>
</evidence>
<evidence type="ECO:0000259" key="11">
    <source>
        <dbReference type="Pfam" id="PF08030"/>
    </source>
</evidence>
<feature type="compositionally biased region" description="Low complexity" evidence="8">
    <location>
        <begin position="357"/>
        <end position="368"/>
    </location>
</feature>
<dbReference type="GO" id="GO:0006879">
    <property type="term" value="P:intracellular iron ion homeostasis"/>
    <property type="evidence" value="ECO:0007669"/>
    <property type="project" value="TreeGrafter"/>
</dbReference>
<comment type="caution">
    <text evidence="12">The sequence shown here is derived from an EMBL/GenBank/DDBJ whole genome shotgun (WGS) entry which is preliminary data.</text>
</comment>
<comment type="subcellular location">
    <subcellularLocation>
        <location evidence="1">Membrane</location>
        <topology evidence="1">Multi-pass membrane protein</topology>
    </subcellularLocation>
</comment>
<dbReference type="EMBL" id="JARKIE010000100">
    <property type="protein sequence ID" value="KAJ7686014.1"/>
    <property type="molecule type" value="Genomic_DNA"/>
</dbReference>
<feature type="transmembrane region" description="Helical" evidence="9">
    <location>
        <begin position="194"/>
        <end position="213"/>
    </location>
</feature>
<evidence type="ECO:0000256" key="1">
    <source>
        <dbReference type="ARBA" id="ARBA00004141"/>
    </source>
</evidence>
<dbReference type="InterPro" id="IPR051410">
    <property type="entry name" value="Ferric/Cupric_Reductase"/>
</dbReference>
<evidence type="ECO:0000256" key="8">
    <source>
        <dbReference type="SAM" id="MobiDB-lite"/>
    </source>
</evidence>
<proteinExistence type="predicted"/>
<keyword evidence="7 9" id="KW-0472">Membrane</keyword>
<feature type="region of interest" description="Disordered" evidence="8">
    <location>
        <begin position="334"/>
        <end position="368"/>
    </location>
</feature>